<evidence type="ECO:0000256" key="2">
    <source>
        <dbReference type="ARBA" id="ARBA00022475"/>
    </source>
</evidence>
<keyword evidence="4 6" id="KW-1133">Transmembrane helix</keyword>
<dbReference type="PIRSF" id="PIRSF019239">
    <property type="entry name" value="MrpE"/>
    <property type="match status" value="1"/>
</dbReference>
<accession>M1PPZ8</accession>
<name>M1PPZ8_9ZZZZ</name>
<feature type="transmembrane region" description="Helical" evidence="6">
    <location>
        <begin position="31"/>
        <end position="49"/>
    </location>
</feature>
<gene>
    <name evidence="7" type="ORF">FLSS-20_0011</name>
</gene>
<reference evidence="7" key="1">
    <citation type="journal article" date="2013" name="Syst. Appl. Microbiol.">
        <title>New insights into the archaeal diversity of a hypersaline microbial mat obtained by a metagenomic approach.</title>
        <authorList>
            <person name="Lopez-Lopez A."/>
            <person name="Richter M."/>
            <person name="Pena A."/>
            <person name="Tamames J."/>
            <person name="Rossello-Mora R."/>
        </authorList>
    </citation>
    <scope>NUCLEOTIDE SEQUENCE</scope>
</reference>
<protein>
    <submittedName>
        <fullName evidence="7">Monovalent cation/H+ antiporter subunit E</fullName>
    </submittedName>
</protein>
<dbReference type="EMBL" id="JX684085">
    <property type="protein sequence ID" value="AGF93210.1"/>
    <property type="molecule type" value="Genomic_DNA"/>
</dbReference>
<evidence type="ECO:0000256" key="5">
    <source>
        <dbReference type="ARBA" id="ARBA00023136"/>
    </source>
</evidence>
<evidence type="ECO:0000256" key="6">
    <source>
        <dbReference type="SAM" id="Phobius"/>
    </source>
</evidence>
<dbReference type="Pfam" id="PF01899">
    <property type="entry name" value="MNHE"/>
    <property type="match status" value="1"/>
</dbReference>
<dbReference type="InterPro" id="IPR002758">
    <property type="entry name" value="Cation_antiport_E"/>
</dbReference>
<dbReference type="GO" id="GO:0008324">
    <property type="term" value="F:monoatomic cation transmembrane transporter activity"/>
    <property type="evidence" value="ECO:0007669"/>
    <property type="project" value="InterPro"/>
</dbReference>
<dbReference type="AlphaFoldDB" id="M1PPZ8"/>
<keyword evidence="3 6" id="KW-0812">Transmembrane</keyword>
<evidence type="ECO:0000256" key="3">
    <source>
        <dbReference type="ARBA" id="ARBA00022692"/>
    </source>
</evidence>
<dbReference type="PANTHER" id="PTHR34584">
    <property type="entry name" value="NA(+)/H(+) ANTIPORTER SUBUNIT E1"/>
    <property type="match status" value="1"/>
</dbReference>
<evidence type="ECO:0000313" key="7">
    <source>
        <dbReference type="EMBL" id="AGF93210.1"/>
    </source>
</evidence>
<keyword evidence="5 6" id="KW-0472">Membrane</keyword>
<sequence length="165" mass="18813">MLHKIRRFVFTASVIFLFWLAYTTSLQKGELITGLIISIVIALFTYESFTRVSPENNIVKRFFSFLKYLPIFIIEMIKANIDVAKRVINPSLPINPGIVAITTDLKSDQAKMFLANSITLTPGTLTIDVIDDTLYVHWIDVESKEPQIQKNKIATKFENLLKGVF</sequence>
<comment type="subcellular location">
    <subcellularLocation>
        <location evidence="1">Cell membrane</location>
        <topology evidence="1">Multi-pass membrane protein</topology>
    </subcellularLocation>
</comment>
<organism evidence="7">
    <name type="scientific">uncultured organism</name>
    <dbReference type="NCBI Taxonomy" id="155900"/>
    <lineage>
        <taxon>unclassified sequences</taxon>
        <taxon>environmental samples</taxon>
    </lineage>
</organism>
<keyword evidence="2" id="KW-1003">Cell membrane</keyword>
<proteinExistence type="predicted"/>
<evidence type="ECO:0000256" key="4">
    <source>
        <dbReference type="ARBA" id="ARBA00022989"/>
    </source>
</evidence>
<dbReference type="GO" id="GO:0005886">
    <property type="term" value="C:plasma membrane"/>
    <property type="evidence" value="ECO:0007669"/>
    <property type="project" value="UniProtKB-SubCell"/>
</dbReference>
<evidence type="ECO:0000256" key="1">
    <source>
        <dbReference type="ARBA" id="ARBA00004651"/>
    </source>
</evidence>
<feature type="transmembrane region" description="Helical" evidence="6">
    <location>
        <begin position="7"/>
        <end position="25"/>
    </location>
</feature>
<dbReference type="PANTHER" id="PTHR34584:SF1">
    <property type="entry name" value="NA(+)_H(+) ANTIPORTER SUBUNIT E1"/>
    <property type="match status" value="1"/>
</dbReference>